<dbReference type="SFLD" id="SFLDS00005">
    <property type="entry name" value="Isoprenoid_Synthase_Type_I"/>
    <property type="match status" value="1"/>
</dbReference>
<name>A0A6J4HPH4_9BACT</name>
<dbReference type="InterPro" id="IPR002060">
    <property type="entry name" value="Squ/phyt_synthse"/>
</dbReference>
<evidence type="ECO:0000313" key="2">
    <source>
        <dbReference type="EMBL" id="CAA9229121.1"/>
    </source>
</evidence>
<protein>
    <submittedName>
        <fullName evidence="2">Phytoene synthase</fullName>
        <ecNumber evidence="2">2.5.1.32</ecNumber>
    </submittedName>
</protein>
<dbReference type="GO" id="GO:0004311">
    <property type="term" value="F:geranylgeranyl diphosphate synthase activity"/>
    <property type="evidence" value="ECO:0007669"/>
    <property type="project" value="InterPro"/>
</dbReference>
<proteinExistence type="predicted"/>
<dbReference type="Gene3D" id="1.10.600.10">
    <property type="entry name" value="Farnesyl Diphosphate Synthase"/>
    <property type="match status" value="1"/>
</dbReference>
<dbReference type="InterPro" id="IPR008949">
    <property type="entry name" value="Isoprenoid_synthase_dom_sf"/>
</dbReference>
<dbReference type="InterPro" id="IPR044843">
    <property type="entry name" value="Trans_IPPS_bact-type"/>
</dbReference>
<dbReference type="EC" id="2.5.1.32" evidence="2"/>
<dbReference type="GO" id="GO:0016117">
    <property type="term" value="P:carotenoid biosynthetic process"/>
    <property type="evidence" value="ECO:0007669"/>
    <property type="project" value="UniProtKB-ARBA"/>
</dbReference>
<dbReference type="Pfam" id="PF00494">
    <property type="entry name" value="SQS_PSY"/>
    <property type="match status" value="1"/>
</dbReference>
<organism evidence="2">
    <name type="scientific">uncultured Chthoniobacterales bacterium</name>
    <dbReference type="NCBI Taxonomy" id="1836801"/>
    <lineage>
        <taxon>Bacteria</taxon>
        <taxon>Pseudomonadati</taxon>
        <taxon>Verrucomicrobiota</taxon>
        <taxon>Spartobacteria</taxon>
        <taxon>Chthoniobacterales</taxon>
        <taxon>environmental samples</taxon>
    </lineage>
</organism>
<dbReference type="EMBL" id="CADCTA010000050">
    <property type="protein sequence ID" value="CAA9229121.1"/>
    <property type="molecule type" value="Genomic_DNA"/>
</dbReference>
<gene>
    <name evidence="2" type="ORF">AVDCRST_MAG42-1028</name>
</gene>
<dbReference type="CDD" id="cd00683">
    <property type="entry name" value="Trans_IPPS_HH"/>
    <property type="match status" value="1"/>
</dbReference>
<dbReference type="InterPro" id="IPR033904">
    <property type="entry name" value="Trans_IPPS_HH"/>
</dbReference>
<dbReference type="PROSITE" id="PS01044">
    <property type="entry name" value="SQUALEN_PHYTOEN_SYN_1"/>
    <property type="match status" value="1"/>
</dbReference>
<dbReference type="AlphaFoldDB" id="A0A6J4HPH4"/>
<reference evidence="2" key="1">
    <citation type="submission" date="2020-02" db="EMBL/GenBank/DDBJ databases">
        <authorList>
            <person name="Meier V. D."/>
        </authorList>
    </citation>
    <scope>NUCLEOTIDE SEQUENCE</scope>
    <source>
        <strain evidence="2">AVDCRST_MAG42</strain>
    </source>
</reference>
<evidence type="ECO:0000256" key="1">
    <source>
        <dbReference type="ARBA" id="ARBA00022679"/>
    </source>
</evidence>
<dbReference type="SFLD" id="SFLDG01212">
    <property type="entry name" value="Phytoene_synthase_like"/>
    <property type="match status" value="1"/>
</dbReference>
<dbReference type="SUPFAM" id="SSF48576">
    <property type="entry name" value="Terpenoid synthases"/>
    <property type="match status" value="1"/>
</dbReference>
<dbReference type="GO" id="GO:0051996">
    <property type="term" value="F:squalene synthase [NAD(P)H] activity"/>
    <property type="evidence" value="ECO:0007669"/>
    <property type="project" value="InterPro"/>
</dbReference>
<dbReference type="PROSITE" id="PS01045">
    <property type="entry name" value="SQUALEN_PHYTOEN_SYN_2"/>
    <property type="match status" value="1"/>
</dbReference>
<dbReference type="InterPro" id="IPR019845">
    <property type="entry name" value="Squalene/phytoene_synthase_CS"/>
</dbReference>
<keyword evidence="1 2" id="KW-0808">Transferase</keyword>
<sequence>MGNADAQQITRESKSNLALAFVSLGAEQRRDITTFYAFCRLVDDIADSPELSIAQKAERLTGWRRALSAEQSGEPPLADPVRQVVAKYRLTPEMLEEIIAGVEMDLSISRYATFEDLRLYCYRVASAVGLVSIEIFGYRNPQCRDYAIALGLALQTTNIIRDVGKDLRVDRVYLPQEELEQFGYSEADLFAHTHDDRFVALMEHQAQRSHAFYTKAAALLPREDRRAMVAAEIMAAVYRDLLRRIQRDRFRVFEKEYRLNRLQKALHVGAQLLRCR</sequence>
<dbReference type="PANTHER" id="PTHR31480">
    <property type="entry name" value="BIFUNCTIONAL LYCOPENE CYCLASE/PHYTOENE SYNTHASE"/>
    <property type="match status" value="1"/>
</dbReference>
<dbReference type="SFLD" id="SFLDG01018">
    <property type="entry name" value="Squalene/Phytoene_Synthase_Lik"/>
    <property type="match status" value="1"/>
</dbReference>
<accession>A0A6J4HPH4</accession>